<accession>A0ABM8CRK4</accession>
<protein>
    <recommendedName>
        <fullName evidence="4">DUF4142 domain-containing protein</fullName>
    </recommendedName>
</protein>
<keyword evidence="1" id="KW-1133">Transmembrane helix</keyword>
<dbReference type="Proteomes" id="UP001317870">
    <property type="component" value="Chromosome"/>
</dbReference>
<reference evidence="2 3" key="1">
    <citation type="submission" date="2022-11" db="EMBL/GenBank/DDBJ databases">
        <title>Genome Sequencing of Nocardia sp. ON39_IFM12276 and assembly.</title>
        <authorList>
            <person name="Shimojima M."/>
            <person name="Toyokawa M."/>
            <person name="Uesaka K."/>
        </authorList>
    </citation>
    <scope>NUCLEOTIDE SEQUENCE [LARGE SCALE GENOMIC DNA]</scope>
    <source>
        <strain evidence="2 3">IFM 12276</strain>
    </source>
</reference>
<evidence type="ECO:0000313" key="3">
    <source>
        <dbReference type="Proteomes" id="UP001317870"/>
    </source>
</evidence>
<gene>
    <name evidence="2" type="ORF">IFM12276_05820</name>
</gene>
<evidence type="ECO:0008006" key="4">
    <source>
        <dbReference type="Google" id="ProtNLM"/>
    </source>
</evidence>
<evidence type="ECO:0000313" key="2">
    <source>
        <dbReference type="EMBL" id="BDT97553.1"/>
    </source>
</evidence>
<keyword evidence="1" id="KW-0812">Transmembrane</keyword>
<sequence length="199" mass="22357">MRVTPWLPLISSLVIASVTLVGVRINNRTNRAAIAAADEREYRKWQRETVLRQCAEATETALLAHDEYHNLYLLDIKAGRDEVSAAAGELVAATDECIRKLGANIAVLNMLNARKTAEQCKEMQSIVIDMYYTAQNLAKNSSRGELWGELDGYLDTMAKLPEQFAQVANTEMHRLGQSNPGQRINPIRARFRRALRADE</sequence>
<proteinExistence type="predicted"/>
<keyword evidence="3" id="KW-1185">Reference proteome</keyword>
<evidence type="ECO:0000256" key="1">
    <source>
        <dbReference type="SAM" id="Phobius"/>
    </source>
</evidence>
<feature type="transmembrane region" description="Helical" evidence="1">
    <location>
        <begin position="6"/>
        <end position="23"/>
    </location>
</feature>
<dbReference type="EMBL" id="AP026978">
    <property type="protein sequence ID" value="BDT97553.1"/>
    <property type="molecule type" value="Genomic_DNA"/>
</dbReference>
<keyword evidence="1" id="KW-0472">Membrane</keyword>
<name>A0ABM8CRK4_9NOCA</name>
<organism evidence="2 3">
    <name type="scientific">Nocardia sputorum</name>
    <dbReference type="NCBI Taxonomy" id="2984338"/>
    <lineage>
        <taxon>Bacteria</taxon>
        <taxon>Bacillati</taxon>
        <taxon>Actinomycetota</taxon>
        <taxon>Actinomycetes</taxon>
        <taxon>Mycobacteriales</taxon>
        <taxon>Nocardiaceae</taxon>
        <taxon>Nocardia</taxon>
    </lineage>
</organism>